<accession>A0AAV5FMC3</accession>
<dbReference type="AlphaFoldDB" id="A0AAV5FMC3"/>
<dbReference type="PANTHER" id="PTHR48145">
    <property type="entry name" value="NUCLEAR ENVELOPE-ASSOCIATED PROTEIN 1"/>
    <property type="match status" value="1"/>
</dbReference>
<feature type="coiled-coil region" evidence="1">
    <location>
        <begin position="231"/>
        <end position="272"/>
    </location>
</feature>
<proteinExistence type="predicted"/>
<evidence type="ECO:0000313" key="3">
    <source>
        <dbReference type="Proteomes" id="UP001054889"/>
    </source>
</evidence>
<evidence type="ECO:0000313" key="2">
    <source>
        <dbReference type="EMBL" id="GJN36131.1"/>
    </source>
</evidence>
<keyword evidence="3" id="KW-1185">Reference proteome</keyword>
<protein>
    <submittedName>
        <fullName evidence="2">Uncharacterized protein</fullName>
    </submittedName>
</protein>
<evidence type="ECO:0000256" key="1">
    <source>
        <dbReference type="SAM" id="Coils"/>
    </source>
</evidence>
<feature type="coiled-coil region" evidence="1">
    <location>
        <begin position="309"/>
        <end position="361"/>
    </location>
</feature>
<dbReference type="PANTHER" id="PTHR48145:SF5">
    <property type="entry name" value="NUCLEAR ENVELOPE-ASSOCIATED PROTEIN 2"/>
    <property type="match status" value="1"/>
</dbReference>
<dbReference type="EMBL" id="BQKI01000088">
    <property type="protein sequence ID" value="GJN36131.1"/>
    <property type="molecule type" value="Genomic_DNA"/>
</dbReference>
<comment type="caution">
    <text evidence="2">The sequence shown here is derived from an EMBL/GenBank/DDBJ whole genome shotgun (WGS) entry which is preliminary data.</text>
</comment>
<keyword evidence="1" id="KW-0175">Coiled coil</keyword>
<gene>
    <name evidence="2" type="primary">gb24969</name>
    <name evidence="2" type="ORF">PR202_gb24969</name>
</gene>
<sequence>MRAGLFVKATGWPVLIFKRVYLGDNQKVFGLVKGLSTVTLFLLCPWDACCELLPWSLEKIRQFIKELWFVRLIILSFLAEGRISALWGLVMSVSKKLVPSSSASSSDLDPLLKDLTEKKLSFRKNVVSLAAELKDVRNKLSSQEQLFARESQTRKVAETKAMSMEEEVSKLQKCLLDKDEQLRSSTHSTEQYLSELDDLRTQLSSTQVTAEASAASAKSAQQQCLSLLKELNEKDSSLKEHELRVNKLGEQLDLLQKDLQARELSQRQLKDEVVRIETDIMDAVAKAGSKSTKDNELLKILSDVSPRNVQNLNNLLNAKDTEIARLREEIRILSVHWTNKTKELESQLEKHRRTDQELKKRVLKLEFCLQESQSQMRKLKRMGEKRDKALKELMDQVAMKQPNGLCRDSKENFWENQGFKFMASMSMLVLVIIAKR</sequence>
<reference evidence="2" key="2">
    <citation type="submission" date="2021-12" db="EMBL/GenBank/DDBJ databases">
        <title>Resequencing data analysis of finger millet.</title>
        <authorList>
            <person name="Hatakeyama M."/>
            <person name="Aluri S."/>
            <person name="Balachadran M.T."/>
            <person name="Sivarajan S.R."/>
            <person name="Poveda L."/>
            <person name="Shimizu-Inatsugi R."/>
            <person name="Schlapbach R."/>
            <person name="Sreeman S.M."/>
            <person name="Shimizu K.K."/>
        </authorList>
    </citation>
    <scope>NUCLEOTIDE SEQUENCE</scope>
</reference>
<name>A0AAV5FMC3_ELECO</name>
<organism evidence="2 3">
    <name type="scientific">Eleusine coracana subsp. coracana</name>
    <dbReference type="NCBI Taxonomy" id="191504"/>
    <lineage>
        <taxon>Eukaryota</taxon>
        <taxon>Viridiplantae</taxon>
        <taxon>Streptophyta</taxon>
        <taxon>Embryophyta</taxon>
        <taxon>Tracheophyta</taxon>
        <taxon>Spermatophyta</taxon>
        <taxon>Magnoliopsida</taxon>
        <taxon>Liliopsida</taxon>
        <taxon>Poales</taxon>
        <taxon>Poaceae</taxon>
        <taxon>PACMAD clade</taxon>
        <taxon>Chloridoideae</taxon>
        <taxon>Cynodonteae</taxon>
        <taxon>Eleusininae</taxon>
        <taxon>Eleusine</taxon>
    </lineage>
</organism>
<reference evidence="2" key="1">
    <citation type="journal article" date="2018" name="DNA Res.">
        <title>Multiple hybrid de novo genome assembly of finger millet, an orphan allotetraploid crop.</title>
        <authorList>
            <person name="Hatakeyama M."/>
            <person name="Aluri S."/>
            <person name="Balachadran M.T."/>
            <person name="Sivarajan S.R."/>
            <person name="Patrignani A."/>
            <person name="Gruter S."/>
            <person name="Poveda L."/>
            <person name="Shimizu-Inatsugi R."/>
            <person name="Baeten J."/>
            <person name="Francoijs K.J."/>
            <person name="Nataraja K.N."/>
            <person name="Reddy Y.A.N."/>
            <person name="Phadnis S."/>
            <person name="Ravikumar R.L."/>
            <person name="Schlapbach R."/>
            <person name="Sreeman S.M."/>
            <person name="Shimizu K.K."/>
        </authorList>
    </citation>
    <scope>NUCLEOTIDE SEQUENCE</scope>
</reference>
<dbReference type="Proteomes" id="UP001054889">
    <property type="component" value="Unassembled WGS sequence"/>
</dbReference>
<dbReference type="InterPro" id="IPR049932">
    <property type="entry name" value="NEAP1-4"/>
</dbReference>